<keyword evidence="1" id="KW-0472">Membrane</keyword>
<evidence type="ECO:0000313" key="3">
    <source>
        <dbReference type="WBParaSite" id="BXY_1569400.1"/>
    </source>
</evidence>
<keyword evidence="1" id="KW-0812">Transmembrane</keyword>
<dbReference type="AlphaFoldDB" id="A0A1I7SRM8"/>
<dbReference type="Proteomes" id="UP000095284">
    <property type="component" value="Unplaced"/>
</dbReference>
<name>A0A1I7SRM8_BURXY</name>
<evidence type="ECO:0000313" key="2">
    <source>
        <dbReference type="Proteomes" id="UP000095284"/>
    </source>
</evidence>
<sequence>MADIGRIVCNIFASVYFLFLIFVGVFFTIHDFDKIPEVDEKLWSNNQILQATNVLFDQNVGQKYVSKNFEEADALLRYKTRFTYFTVMVLADDYSLLEKDVNRGNGSCLLVCEKFIVYFNMALGHLCKKDQKDLAKSLGQAAEPMTEVVKHIILTVSGNKLDVIIKAAKELKKNGERLKARDFFYH</sequence>
<reference evidence="3" key="1">
    <citation type="submission" date="2016-11" db="UniProtKB">
        <authorList>
            <consortium name="WormBaseParasite"/>
        </authorList>
    </citation>
    <scope>IDENTIFICATION</scope>
</reference>
<proteinExistence type="predicted"/>
<keyword evidence="1" id="KW-1133">Transmembrane helix</keyword>
<organism evidence="2 3">
    <name type="scientific">Bursaphelenchus xylophilus</name>
    <name type="common">Pinewood nematode worm</name>
    <name type="synonym">Aphelenchoides xylophilus</name>
    <dbReference type="NCBI Taxonomy" id="6326"/>
    <lineage>
        <taxon>Eukaryota</taxon>
        <taxon>Metazoa</taxon>
        <taxon>Ecdysozoa</taxon>
        <taxon>Nematoda</taxon>
        <taxon>Chromadorea</taxon>
        <taxon>Rhabditida</taxon>
        <taxon>Tylenchina</taxon>
        <taxon>Tylenchomorpha</taxon>
        <taxon>Aphelenchoidea</taxon>
        <taxon>Aphelenchoididae</taxon>
        <taxon>Bursaphelenchus</taxon>
    </lineage>
</organism>
<protein>
    <submittedName>
        <fullName evidence="3">Tumor necrosis factor alpha-induced protein 8-like protein</fullName>
    </submittedName>
</protein>
<evidence type="ECO:0000256" key="1">
    <source>
        <dbReference type="SAM" id="Phobius"/>
    </source>
</evidence>
<feature type="transmembrane region" description="Helical" evidence="1">
    <location>
        <begin position="7"/>
        <end position="29"/>
    </location>
</feature>
<dbReference type="WBParaSite" id="BXY_1569400.1">
    <property type="protein sequence ID" value="BXY_1569400.1"/>
    <property type="gene ID" value="BXY_1569400"/>
</dbReference>
<accession>A0A1I7SRM8</accession>